<dbReference type="OrthoDB" id="5846317at2759"/>
<evidence type="ECO:0000313" key="2">
    <source>
        <dbReference type="EMBL" id="CAB3398166.1"/>
    </source>
</evidence>
<reference evidence="2 3" key="1">
    <citation type="submission" date="2020-04" db="EMBL/GenBank/DDBJ databases">
        <authorList>
            <person name="Laetsch R D."/>
            <person name="Stevens L."/>
            <person name="Kumar S."/>
            <person name="Blaxter L. M."/>
        </authorList>
    </citation>
    <scope>NUCLEOTIDE SEQUENCE [LARGE SCALE GENOMIC DNA]</scope>
</reference>
<accession>A0A8S1ECL7</accession>
<gene>
    <name evidence="2" type="ORF">CBOVIS_LOCUS1477</name>
</gene>
<dbReference type="InterPro" id="IPR007284">
    <property type="entry name" value="Ground-like_dom"/>
</dbReference>
<dbReference type="AlphaFoldDB" id="A0A8S1ECL7"/>
<organism evidence="2 3">
    <name type="scientific">Caenorhabditis bovis</name>
    <dbReference type="NCBI Taxonomy" id="2654633"/>
    <lineage>
        <taxon>Eukaryota</taxon>
        <taxon>Metazoa</taxon>
        <taxon>Ecdysozoa</taxon>
        <taxon>Nematoda</taxon>
        <taxon>Chromadorea</taxon>
        <taxon>Rhabditida</taxon>
        <taxon>Rhabditina</taxon>
        <taxon>Rhabditomorpha</taxon>
        <taxon>Rhabditoidea</taxon>
        <taxon>Rhabditidae</taxon>
        <taxon>Peloderinae</taxon>
        <taxon>Caenorhabditis</taxon>
    </lineage>
</organism>
<proteinExistence type="predicted"/>
<dbReference type="Pfam" id="PF04155">
    <property type="entry name" value="Ground-like"/>
    <property type="match status" value="1"/>
</dbReference>
<comment type="caution">
    <text evidence="2">The sequence shown here is derived from an EMBL/GenBank/DDBJ whole genome shotgun (WGS) entry which is preliminary data.</text>
</comment>
<feature type="domain" description="Ground-like" evidence="1">
    <location>
        <begin position="121"/>
        <end position="190"/>
    </location>
</feature>
<protein>
    <recommendedName>
        <fullName evidence="1">Ground-like domain-containing protein</fullName>
    </recommendedName>
</protein>
<name>A0A8S1ECL7_9PELO</name>
<dbReference type="EMBL" id="CADEPM010000001">
    <property type="protein sequence ID" value="CAB3398166.1"/>
    <property type="molecule type" value="Genomic_DNA"/>
</dbReference>
<evidence type="ECO:0000313" key="3">
    <source>
        <dbReference type="Proteomes" id="UP000494206"/>
    </source>
</evidence>
<dbReference type="Proteomes" id="UP000494206">
    <property type="component" value="Unassembled WGS sequence"/>
</dbReference>
<keyword evidence="3" id="KW-1185">Reference proteome</keyword>
<evidence type="ECO:0000259" key="1">
    <source>
        <dbReference type="Pfam" id="PF04155"/>
    </source>
</evidence>
<sequence length="201" mass="22874">MNPRTPCDDFVLGSGLEKCSALERLFEISQLEIDTDSPFNLLYQKDSDVLLPIDDNEMTALQREIQQFSNSTNIRLSPKRKQMIEIDLNTFNRINSMISELEVDSSLDLHRRVKRGATAENNCNDEKLRKLIKNNISKDAKTSKKNIQKAANKEFKGHFNVICSPCEFSFVVASQKYCDGFKDGIACFAFLQPPTKLKAQD</sequence>